<dbReference type="EMBL" id="UINC01062011">
    <property type="protein sequence ID" value="SVB88193.1"/>
    <property type="molecule type" value="Genomic_DNA"/>
</dbReference>
<protein>
    <recommendedName>
        <fullName evidence="2">Ornithine cyclodeaminase</fullName>
    </recommendedName>
</protein>
<feature type="non-terminal residue" evidence="1">
    <location>
        <position position="229"/>
    </location>
</feature>
<dbReference type="InterPro" id="IPR023401">
    <property type="entry name" value="ODC_N"/>
</dbReference>
<sequence length="229" mass="25028">MPPILRLDIKKYHGESDVKAAYIEGLDSFAIKVASGFFNNPSLGLPSSNGLMILLDSKTGILKSVLLDKGYLTDVRTAIAGAIASKYLSNPEIETVGIMGAGIQAKLQLQALMLVRSPKKIKVWGRDSLKVKKFIEEMKNTLNIESCLSTEELVTSSDLVITTTPSSNPLIKNEWLKKGMHITAMGSDAEHKNELDPKILKECNVYVPDNQAQTSILGELHHALKANLI</sequence>
<dbReference type="Gene3D" id="3.40.50.720">
    <property type="entry name" value="NAD(P)-binding Rossmann-like Domain"/>
    <property type="match status" value="1"/>
</dbReference>
<evidence type="ECO:0000313" key="1">
    <source>
        <dbReference type="EMBL" id="SVB88193.1"/>
    </source>
</evidence>
<name>A0A382HNG6_9ZZZZ</name>
<dbReference type="Gene3D" id="3.30.1780.10">
    <property type="entry name" value="ornithine cyclodeaminase, domain 1"/>
    <property type="match status" value="1"/>
</dbReference>
<dbReference type="PANTHER" id="PTHR13812:SF19">
    <property type="entry name" value="KETIMINE REDUCTASE MU-CRYSTALLIN"/>
    <property type="match status" value="1"/>
</dbReference>
<dbReference type="InterPro" id="IPR036291">
    <property type="entry name" value="NAD(P)-bd_dom_sf"/>
</dbReference>
<proteinExistence type="predicted"/>
<organism evidence="1">
    <name type="scientific">marine metagenome</name>
    <dbReference type="NCBI Taxonomy" id="408172"/>
    <lineage>
        <taxon>unclassified sequences</taxon>
        <taxon>metagenomes</taxon>
        <taxon>ecological metagenomes</taxon>
    </lineage>
</organism>
<reference evidence="1" key="1">
    <citation type="submission" date="2018-05" db="EMBL/GenBank/DDBJ databases">
        <authorList>
            <person name="Lanie J.A."/>
            <person name="Ng W.-L."/>
            <person name="Kazmierczak K.M."/>
            <person name="Andrzejewski T.M."/>
            <person name="Davidsen T.M."/>
            <person name="Wayne K.J."/>
            <person name="Tettelin H."/>
            <person name="Glass J.I."/>
            <person name="Rusch D."/>
            <person name="Podicherti R."/>
            <person name="Tsui H.-C.T."/>
            <person name="Winkler M.E."/>
        </authorList>
    </citation>
    <scope>NUCLEOTIDE SEQUENCE</scope>
</reference>
<dbReference type="SUPFAM" id="SSF51735">
    <property type="entry name" value="NAD(P)-binding Rossmann-fold domains"/>
    <property type="match status" value="1"/>
</dbReference>
<dbReference type="Pfam" id="PF02423">
    <property type="entry name" value="OCD_Mu_crystall"/>
    <property type="match status" value="1"/>
</dbReference>
<dbReference type="GO" id="GO:0005737">
    <property type="term" value="C:cytoplasm"/>
    <property type="evidence" value="ECO:0007669"/>
    <property type="project" value="TreeGrafter"/>
</dbReference>
<accession>A0A382HNG6</accession>
<evidence type="ECO:0008006" key="2">
    <source>
        <dbReference type="Google" id="ProtNLM"/>
    </source>
</evidence>
<dbReference type="AlphaFoldDB" id="A0A382HNG6"/>
<dbReference type="InterPro" id="IPR003462">
    <property type="entry name" value="ODC_Mu_crystall"/>
</dbReference>
<gene>
    <name evidence="1" type="ORF">METZ01_LOCUS241047</name>
</gene>
<dbReference type="PANTHER" id="PTHR13812">
    <property type="entry name" value="KETIMINE REDUCTASE MU-CRYSTALLIN"/>
    <property type="match status" value="1"/>
</dbReference>